<dbReference type="InterPro" id="IPR013325">
    <property type="entry name" value="RNA_pol_sigma_r2"/>
</dbReference>
<comment type="caution">
    <text evidence="5">The sequence shown here is derived from an EMBL/GenBank/DDBJ whole genome shotgun (WGS) entry which is preliminary data.</text>
</comment>
<dbReference type="PANTHER" id="PTHR43133">
    <property type="entry name" value="RNA POLYMERASE ECF-TYPE SIGMA FACTO"/>
    <property type="match status" value="1"/>
</dbReference>
<keyword evidence="3" id="KW-0804">Transcription</keyword>
<evidence type="ECO:0000256" key="2">
    <source>
        <dbReference type="ARBA" id="ARBA00023082"/>
    </source>
</evidence>
<evidence type="ECO:0008006" key="7">
    <source>
        <dbReference type="Google" id="ProtNLM"/>
    </source>
</evidence>
<proteinExistence type="predicted"/>
<dbReference type="GO" id="GO:0006352">
    <property type="term" value="P:DNA-templated transcription initiation"/>
    <property type="evidence" value="ECO:0007669"/>
    <property type="project" value="InterPro"/>
</dbReference>
<dbReference type="PANTHER" id="PTHR43133:SF51">
    <property type="entry name" value="RNA POLYMERASE SIGMA FACTOR"/>
    <property type="match status" value="1"/>
</dbReference>
<evidence type="ECO:0000256" key="4">
    <source>
        <dbReference type="SAM" id="MobiDB-lite"/>
    </source>
</evidence>
<keyword evidence="1" id="KW-0805">Transcription regulation</keyword>
<protein>
    <recommendedName>
        <fullName evidence="7">Sigma-70 family RNA polymerase sigma factor</fullName>
    </recommendedName>
</protein>
<keyword evidence="2" id="KW-0731">Sigma factor</keyword>
<evidence type="ECO:0000256" key="3">
    <source>
        <dbReference type="ARBA" id="ARBA00023163"/>
    </source>
</evidence>
<accession>A0A933SGU9</accession>
<evidence type="ECO:0000256" key="1">
    <source>
        <dbReference type="ARBA" id="ARBA00023015"/>
    </source>
</evidence>
<dbReference type="Gene3D" id="1.10.1740.10">
    <property type="match status" value="1"/>
</dbReference>
<reference evidence="5" key="1">
    <citation type="submission" date="2020-07" db="EMBL/GenBank/DDBJ databases">
        <title>Huge and variable diversity of episymbiotic CPR bacteria and DPANN archaea in groundwater ecosystems.</title>
        <authorList>
            <person name="He C.Y."/>
            <person name="Keren R."/>
            <person name="Whittaker M."/>
            <person name="Farag I.F."/>
            <person name="Doudna J."/>
            <person name="Cate J.H.D."/>
            <person name="Banfield J.F."/>
        </authorList>
    </citation>
    <scope>NUCLEOTIDE SEQUENCE</scope>
    <source>
        <strain evidence="5">NC_groundwater_1813_Pr3_B-0.1um_71_17</strain>
    </source>
</reference>
<dbReference type="Proteomes" id="UP000696931">
    <property type="component" value="Unassembled WGS sequence"/>
</dbReference>
<organism evidence="5 6">
    <name type="scientific">Eiseniibacteriota bacterium</name>
    <dbReference type="NCBI Taxonomy" id="2212470"/>
    <lineage>
        <taxon>Bacteria</taxon>
        <taxon>Candidatus Eiseniibacteriota</taxon>
    </lineage>
</organism>
<dbReference type="EMBL" id="JACRIW010000117">
    <property type="protein sequence ID" value="MBI5171065.1"/>
    <property type="molecule type" value="Genomic_DNA"/>
</dbReference>
<sequence>MTEVDDLWSRIPLDGERAFGRWAGRVERPVRLYLRPWAARVDVECIVQEALLRMWLRANDDAAEPLTGENASLRFCCGVAWNLARNESRKRARETVTDPQEMPEVSVGPEEPSAPGLRQAIVECVQALGEKLRSALLARLEDRGMSGDHELAESLRMKKNTFLQNIVRARKQVAACLDGKGVAFEEMLR</sequence>
<evidence type="ECO:0000313" key="6">
    <source>
        <dbReference type="Proteomes" id="UP000696931"/>
    </source>
</evidence>
<name>A0A933SGU9_UNCEI</name>
<dbReference type="InterPro" id="IPR039425">
    <property type="entry name" value="RNA_pol_sigma-70-like"/>
</dbReference>
<dbReference type="AlphaFoldDB" id="A0A933SGU9"/>
<dbReference type="SUPFAM" id="SSF88946">
    <property type="entry name" value="Sigma2 domain of RNA polymerase sigma factors"/>
    <property type="match status" value="1"/>
</dbReference>
<dbReference type="GO" id="GO:0016987">
    <property type="term" value="F:sigma factor activity"/>
    <property type="evidence" value="ECO:0007669"/>
    <property type="project" value="UniProtKB-KW"/>
</dbReference>
<gene>
    <name evidence="5" type="ORF">HZA61_16385</name>
</gene>
<feature type="region of interest" description="Disordered" evidence="4">
    <location>
        <begin position="90"/>
        <end position="114"/>
    </location>
</feature>
<evidence type="ECO:0000313" key="5">
    <source>
        <dbReference type="EMBL" id="MBI5171065.1"/>
    </source>
</evidence>